<dbReference type="GO" id="GO:0005506">
    <property type="term" value="F:iron ion binding"/>
    <property type="evidence" value="ECO:0007669"/>
    <property type="project" value="TreeGrafter"/>
</dbReference>
<dbReference type="GO" id="GO:0006636">
    <property type="term" value="P:unsaturated fatty acid biosynthetic process"/>
    <property type="evidence" value="ECO:0007669"/>
    <property type="project" value="UniProtKB-UniRule"/>
</dbReference>
<protein>
    <recommendedName>
        <fullName evidence="16">Acyl-CoA desaturase</fullName>
        <ecNumber evidence="16">1.14.19.1</ecNumber>
    </recommendedName>
</protein>
<feature type="domain" description="Cytochrome b5 heme-binding" evidence="18">
    <location>
        <begin position="335"/>
        <end position="408"/>
    </location>
</feature>
<comment type="function">
    <text evidence="16">Stearoyl-CoA desaturase that utilizes O(2) and electrons from reduced cytochrome b5 to introduce the first double bond into saturated fatty acyl-CoA substrates.</text>
</comment>
<evidence type="ECO:0000256" key="13">
    <source>
        <dbReference type="ARBA" id="ARBA00023098"/>
    </source>
</evidence>
<evidence type="ECO:0000256" key="12">
    <source>
        <dbReference type="ARBA" id="ARBA00023004"/>
    </source>
</evidence>
<evidence type="ECO:0000256" key="8">
    <source>
        <dbReference type="ARBA" id="ARBA00022832"/>
    </source>
</evidence>
<dbReference type="eggNOG" id="KOG1600">
    <property type="taxonomic scope" value="Eukaryota"/>
</dbReference>
<dbReference type="GO" id="GO:0000001">
    <property type="term" value="P:mitochondrion inheritance"/>
    <property type="evidence" value="ECO:0007669"/>
    <property type="project" value="EnsemblFungi"/>
</dbReference>
<feature type="transmembrane region" description="Helical" evidence="17">
    <location>
        <begin position="61"/>
        <end position="83"/>
    </location>
</feature>
<keyword evidence="14 17" id="KW-0472">Membrane</keyword>
<comment type="catalytic activity">
    <reaction evidence="16">
        <text>octadecanoyl-CoA + 2 Fe(II)-[cytochrome b5] + O2 + 2 H(+) = (9Z)-octadecenoyl-CoA + 2 Fe(III)-[cytochrome b5] + 2 H2O</text>
        <dbReference type="Rhea" id="RHEA:19721"/>
        <dbReference type="Rhea" id="RHEA-COMP:10438"/>
        <dbReference type="Rhea" id="RHEA-COMP:10439"/>
        <dbReference type="ChEBI" id="CHEBI:15377"/>
        <dbReference type="ChEBI" id="CHEBI:15378"/>
        <dbReference type="ChEBI" id="CHEBI:15379"/>
        <dbReference type="ChEBI" id="CHEBI:29033"/>
        <dbReference type="ChEBI" id="CHEBI:29034"/>
        <dbReference type="ChEBI" id="CHEBI:57387"/>
        <dbReference type="ChEBI" id="CHEBI:57394"/>
        <dbReference type="EC" id="1.14.19.1"/>
    </reaction>
</comment>
<evidence type="ECO:0000256" key="3">
    <source>
        <dbReference type="ARBA" id="ARBA00022448"/>
    </source>
</evidence>
<keyword evidence="6 17" id="KW-0812">Transmembrane</keyword>
<dbReference type="STRING" id="1408657.A0A0W4ZNR1"/>
<dbReference type="PROSITE" id="PS00476">
    <property type="entry name" value="FATTY_ACID_DESATUR_1"/>
    <property type="match status" value="1"/>
</dbReference>
<dbReference type="GO" id="GO:0009055">
    <property type="term" value="F:electron transfer activity"/>
    <property type="evidence" value="ECO:0007669"/>
    <property type="project" value="EnsemblFungi"/>
</dbReference>
<dbReference type="AlphaFoldDB" id="A0A0W4ZNR1"/>
<keyword evidence="12 16" id="KW-0408">Iron</keyword>
<dbReference type="InterPro" id="IPR001199">
    <property type="entry name" value="Cyt_B5-like_heme/steroid-bd"/>
</dbReference>
<dbReference type="PANTHER" id="PTHR11351:SF31">
    <property type="entry name" value="DESATURASE 1, ISOFORM A-RELATED"/>
    <property type="match status" value="1"/>
</dbReference>
<evidence type="ECO:0000256" key="15">
    <source>
        <dbReference type="ARBA" id="ARBA00023160"/>
    </source>
</evidence>
<evidence type="ECO:0000256" key="10">
    <source>
        <dbReference type="ARBA" id="ARBA00022989"/>
    </source>
</evidence>
<dbReference type="GO" id="GO:0097038">
    <property type="term" value="C:perinuclear endoplasmic reticulum"/>
    <property type="evidence" value="ECO:0007669"/>
    <property type="project" value="EnsemblFungi"/>
</dbReference>
<dbReference type="InterPro" id="IPR009160">
    <property type="entry name" value="Acyl-CoA_deSatase_haem/ster-bd"/>
</dbReference>
<dbReference type="SMART" id="SM01117">
    <property type="entry name" value="Cyt-b5"/>
    <property type="match status" value="1"/>
</dbReference>
<dbReference type="SUPFAM" id="SSF55856">
    <property type="entry name" value="Cytochrome b5-like heme/steroid binding domain"/>
    <property type="match status" value="1"/>
</dbReference>
<dbReference type="InterPro" id="IPR036400">
    <property type="entry name" value="Cyt_B5-like_heme/steroid_sf"/>
</dbReference>
<evidence type="ECO:0000256" key="7">
    <source>
        <dbReference type="ARBA" id="ARBA00022723"/>
    </source>
</evidence>
<dbReference type="Pfam" id="PF00173">
    <property type="entry name" value="Cyt-b5"/>
    <property type="match status" value="1"/>
</dbReference>
<feature type="transmembrane region" description="Helical" evidence="17">
    <location>
        <begin position="37"/>
        <end position="55"/>
    </location>
</feature>
<keyword evidence="9 16" id="KW-0249">Electron transport</keyword>
<evidence type="ECO:0000256" key="6">
    <source>
        <dbReference type="ARBA" id="ARBA00022692"/>
    </source>
</evidence>
<dbReference type="InterPro" id="IPR018506">
    <property type="entry name" value="Cyt_B5_heme-BS"/>
</dbReference>
<evidence type="ECO:0000256" key="9">
    <source>
        <dbReference type="ARBA" id="ARBA00022982"/>
    </source>
</evidence>
<dbReference type="InterPro" id="IPR001522">
    <property type="entry name" value="FADS-1_CS"/>
</dbReference>
<comment type="cofactor">
    <cofactor evidence="16">
        <name>Fe(2+)</name>
        <dbReference type="ChEBI" id="CHEBI:29033"/>
    </cofactor>
    <text evidence="16">Expected to bind 2 Fe(2+) ions per subunit.</text>
</comment>
<evidence type="ECO:0000256" key="11">
    <source>
        <dbReference type="ARBA" id="ARBA00023002"/>
    </source>
</evidence>
<evidence type="ECO:0000259" key="18">
    <source>
        <dbReference type="PROSITE" id="PS50255"/>
    </source>
</evidence>
<dbReference type="PROSITE" id="PS00191">
    <property type="entry name" value="CYTOCHROME_B5_1"/>
    <property type="match status" value="1"/>
</dbReference>
<dbReference type="GO" id="GO:0005789">
    <property type="term" value="C:endoplasmic reticulum membrane"/>
    <property type="evidence" value="ECO:0007669"/>
    <property type="project" value="EnsemblFungi"/>
</dbReference>
<dbReference type="OrthoDB" id="10260134at2759"/>
<dbReference type="GO" id="GO:0020037">
    <property type="term" value="F:heme binding"/>
    <property type="evidence" value="ECO:0007669"/>
    <property type="project" value="InterPro"/>
</dbReference>
<keyword evidence="4 16" id="KW-0444">Lipid biosynthesis</keyword>
<dbReference type="InterPro" id="IPR005804">
    <property type="entry name" value="FA_desaturase_dom"/>
</dbReference>
<dbReference type="Pfam" id="PF00487">
    <property type="entry name" value="FA_desaturase"/>
    <property type="match status" value="1"/>
</dbReference>
<evidence type="ECO:0000313" key="20">
    <source>
        <dbReference type="Proteomes" id="UP000053447"/>
    </source>
</evidence>
<comment type="similarity">
    <text evidence="2 16">Belongs to the fatty acid desaturase type 1 family.</text>
</comment>
<dbReference type="GeneID" id="28940471"/>
<feature type="transmembrane region" description="Helical" evidence="17">
    <location>
        <begin position="95"/>
        <end position="117"/>
    </location>
</feature>
<dbReference type="PRINTS" id="PR00075">
    <property type="entry name" value="FACDDSATRASE"/>
</dbReference>
<keyword evidence="11 16" id="KW-0560">Oxidoreductase</keyword>
<evidence type="ECO:0000313" key="19">
    <source>
        <dbReference type="EMBL" id="KTW30009.1"/>
    </source>
</evidence>
<organism evidence="19 20">
    <name type="scientific">Pneumocystis jirovecii (strain RU7)</name>
    <name type="common">Human pneumocystis pneumonia agent</name>
    <dbReference type="NCBI Taxonomy" id="1408657"/>
    <lineage>
        <taxon>Eukaryota</taxon>
        <taxon>Fungi</taxon>
        <taxon>Dikarya</taxon>
        <taxon>Ascomycota</taxon>
        <taxon>Taphrinomycotina</taxon>
        <taxon>Pneumocystomycetes</taxon>
        <taxon>Pneumocystaceae</taxon>
        <taxon>Pneumocystis</taxon>
    </lineage>
</organism>
<reference evidence="20" key="1">
    <citation type="journal article" date="2016" name="Nat. Commun.">
        <title>Genome analysis of three Pneumocystis species reveals adaptation mechanisms to life exclusively in mammalian hosts.</title>
        <authorList>
            <person name="Ma L."/>
            <person name="Chen Z."/>
            <person name="Huang D.W."/>
            <person name="Kutty G."/>
            <person name="Ishihara M."/>
            <person name="Wang H."/>
            <person name="Abouelleil A."/>
            <person name="Bishop L."/>
            <person name="Davey E."/>
            <person name="Deng R."/>
            <person name="Deng X."/>
            <person name="Fan L."/>
            <person name="Fantoni G."/>
            <person name="Fitzgerald M."/>
            <person name="Gogineni E."/>
            <person name="Goldberg J.M."/>
            <person name="Handley G."/>
            <person name="Hu X."/>
            <person name="Huber C."/>
            <person name="Jiao X."/>
            <person name="Jones K."/>
            <person name="Levin J.Z."/>
            <person name="Liu Y."/>
            <person name="Macdonald P."/>
            <person name="Melnikov A."/>
            <person name="Raley C."/>
            <person name="Sassi M."/>
            <person name="Sherman B.T."/>
            <person name="Song X."/>
            <person name="Sykes S."/>
            <person name="Tran B."/>
            <person name="Walsh L."/>
            <person name="Xia Y."/>
            <person name="Yang J."/>
            <person name="Young S."/>
            <person name="Zeng Q."/>
            <person name="Zheng X."/>
            <person name="Stephens R."/>
            <person name="Nusbaum C."/>
            <person name="Birren B.W."/>
            <person name="Azadi P."/>
            <person name="Lempicki R.A."/>
            <person name="Cuomo C.A."/>
            <person name="Kovacs J.A."/>
        </authorList>
    </citation>
    <scope>NUCLEOTIDE SEQUENCE [LARGE SCALE GENOMIC DNA]</scope>
    <source>
        <strain evidence="20">RU7</strain>
    </source>
</reference>
<comment type="subcellular location">
    <subcellularLocation>
        <location evidence="1">Membrane</location>
        <topology evidence="1">Multi-pass membrane protein</topology>
    </subcellularLocation>
</comment>
<proteinExistence type="inferred from homology"/>
<dbReference type="Proteomes" id="UP000053447">
    <property type="component" value="Unassembled WGS sequence"/>
</dbReference>
<keyword evidence="13 16" id="KW-0443">Lipid metabolism</keyword>
<dbReference type="CDD" id="cd03505">
    <property type="entry name" value="Delta9-FADS-like"/>
    <property type="match status" value="1"/>
</dbReference>
<keyword evidence="10 17" id="KW-1133">Transmembrane helix</keyword>
<keyword evidence="7 16" id="KW-0479">Metal-binding</keyword>
<feature type="transmembrane region" description="Helical" evidence="17">
    <location>
        <begin position="178"/>
        <end position="198"/>
    </location>
</feature>
<dbReference type="EC" id="1.14.19.1" evidence="16"/>
<dbReference type="EMBL" id="LFWA01000008">
    <property type="protein sequence ID" value="KTW30009.1"/>
    <property type="molecule type" value="Genomic_DNA"/>
</dbReference>
<gene>
    <name evidence="19" type="ORF">T551_01953</name>
</gene>
<dbReference type="VEuPathDB" id="FungiDB:T551_01953"/>
<dbReference type="FunFam" id="3.10.120.10:FF:000004">
    <property type="entry name" value="Acyl-CoA desaturase"/>
    <property type="match status" value="1"/>
</dbReference>
<keyword evidence="3 16" id="KW-0813">Transport</keyword>
<evidence type="ECO:0000256" key="4">
    <source>
        <dbReference type="ARBA" id="ARBA00022516"/>
    </source>
</evidence>
<keyword evidence="5 16" id="KW-0349">Heme</keyword>
<accession>A0A0W4ZNR1</accession>
<name>A0A0W4ZNR1_PNEJ7</name>
<dbReference type="PROSITE" id="PS50255">
    <property type="entry name" value="CYTOCHROME_B5_2"/>
    <property type="match status" value="1"/>
</dbReference>
<evidence type="ECO:0000256" key="5">
    <source>
        <dbReference type="ARBA" id="ARBA00022617"/>
    </source>
</evidence>
<dbReference type="eggNOG" id="KOG0537">
    <property type="taxonomic scope" value="Eukaryota"/>
</dbReference>
<evidence type="ECO:0000256" key="17">
    <source>
        <dbReference type="SAM" id="Phobius"/>
    </source>
</evidence>
<sequence>MQKNLEHNELYKEKNKNSENIYDSPWSFKNWYRKINWINSIIVIGTPILGIYGIFTTKLSYNTFIWSVIYYFMTGFGITGGYHRLWSHRSYSGTLILKIIMAMLGGGAVEGSILWWARNHRAHHRYTDTNKDPYSVQKGLFYSHFGWMLINQNPKNIGYSDISDLKADSVVMWQHKNYFKVVLIMGFLLPMFVAGLGWGDWRGGFFFSGICRLVFVQHATFCVNSLAHWVGDQPFDDKHSPRNHILTAFATLGEGYHNFHHEFPMDYRNAIFWYQYDPTKWLIILFKILGIAHNLKTFPSNEVQKGILQQKQKKLDRLKEKLDWGTPLDQLPVIEFEEYQEQAKTRPLILIAGIVHDVGKFIDSHPGGRALIMSAIGKDSTTAFNGGIYDHSNGAHNLLSTMRVAIVRGGMEVEVWKQNTLHDSTFYSLQNPNRVSILKDCAHVTRIPNKISDIKQRTSLVVI</sequence>
<keyword evidence="15 16" id="KW-0275">Fatty acid biosynthesis</keyword>
<evidence type="ECO:0000256" key="2">
    <source>
        <dbReference type="ARBA" id="ARBA00009295"/>
    </source>
</evidence>
<dbReference type="PANTHER" id="PTHR11351">
    <property type="entry name" value="ACYL-COA DESATURASE"/>
    <property type="match status" value="1"/>
</dbReference>
<dbReference type="PIRSF" id="PIRSF000345">
    <property type="entry name" value="OLE1"/>
    <property type="match status" value="1"/>
</dbReference>
<keyword evidence="8 16" id="KW-0276">Fatty acid metabolism</keyword>
<keyword evidence="20" id="KW-1185">Reference proteome</keyword>
<dbReference type="GO" id="GO:0004768">
    <property type="term" value="F:stearoyl-CoA 9-desaturase activity"/>
    <property type="evidence" value="ECO:0007669"/>
    <property type="project" value="UniProtKB-UniRule"/>
</dbReference>
<dbReference type="InterPro" id="IPR015876">
    <property type="entry name" value="Acyl-CoA_DS"/>
</dbReference>
<evidence type="ECO:0000256" key="16">
    <source>
        <dbReference type="PIRNR" id="PIRNR000345"/>
    </source>
</evidence>
<evidence type="ECO:0000256" key="14">
    <source>
        <dbReference type="ARBA" id="ARBA00023136"/>
    </source>
</evidence>
<dbReference type="GO" id="GO:0032541">
    <property type="term" value="C:cortical endoplasmic reticulum"/>
    <property type="evidence" value="ECO:0007669"/>
    <property type="project" value="EnsemblFungi"/>
</dbReference>
<comment type="caution">
    <text evidence="19">The sequence shown here is derived from an EMBL/GenBank/DDBJ whole genome shotgun (WGS) entry which is preliminary data.</text>
</comment>
<evidence type="ECO:0000256" key="1">
    <source>
        <dbReference type="ARBA" id="ARBA00004141"/>
    </source>
</evidence>
<dbReference type="Gene3D" id="3.10.120.10">
    <property type="entry name" value="Cytochrome b5-like heme/steroid binding domain"/>
    <property type="match status" value="1"/>
</dbReference>
<dbReference type="RefSeq" id="XP_018229570.1">
    <property type="nucleotide sequence ID" value="XM_018374216.1"/>
</dbReference>